<reference evidence="2 3" key="2">
    <citation type="journal article" date="2012" name="Stand. Genomic Sci.">
        <title>Genome sequence of the moderately thermophilic, amino-acid-degrading and sulfur-reducing bacterium Thermovirga lienii type strain (Cas60314(T)).</title>
        <authorList>
            <person name="Goker M."/>
            <person name="Saunders E."/>
            <person name="Lapidus A."/>
            <person name="Nolan M."/>
            <person name="Lucas S."/>
            <person name="Hammon N."/>
            <person name="Deshpande S."/>
            <person name="Cheng J.F."/>
            <person name="Han C."/>
            <person name="Tapia R."/>
            <person name="Goodwin L.A."/>
            <person name="Pitluck S."/>
            <person name="Liolios K."/>
            <person name="Mavromatis K."/>
            <person name="Pagani I."/>
            <person name="Ivanova N."/>
            <person name="Mikhailova N."/>
            <person name="Pati A."/>
            <person name="Chen A."/>
            <person name="Palaniappan K."/>
            <person name="Land M."/>
            <person name="Chang Y.J."/>
            <person name="Jeffries C.D."/>
            <person name="Brambilla E.M."/>
            <person name="Rohde M."/>
            <person name="Spring S."/>
            <person name="Detter J.C."/>
            <person name="Woyke T."/>
            <person name="Bristow J."/>
            <person name="Eisen J.A."/>
            <person name="Markowitz V."/>
            <person name="Hugenholtz P."/>
            <person name="Kyrpides N.C."/>
            <person name="Klenk H.P."/>
        </authorList>
    </citation>
    <scope>NUCLEOTIDE SEQUENCE [LARGE SCALE GENOMIC DNA]</scope>
    <source>
        <strain evidence="3">ATCC BAA-1197 / DSM 17291 / Cas60314</strain>
    </source>
</reference>
<accession>G7V8N9</accession>
<dbReference type="Gene3D" id="3.20.20.370">
    <property type="entry name" value="Glycoside hydrolase/deacetylase"/>
    <property type="match status" value="1"/>
</dbReference>
<dbReference type="GO" id="GO:0005975">
    <property type="term" value="P:carbohydrate metabolic process"/>
    <property type="evidence" value="ECO:0007669"/>
    <property type="project" value="InterPro"/>
</dbReference>
<keyword evidence="3" id="KW-1185">Reference proteome</keyword>
<dbReference type="GO" id="GO:0016810">
    <property type="term" value="F:hydrolase activity, acting on carbon-nitrogen (but not peptide) bonds"/>
    <property type="evidence" value="ECO:0007669"/>
    <property type="project" value="InterPro"/>
</dbReference>
<proteinExistence type="predicted"/>
<dbReference type="PANTHER" id="PTHR10587">
    <property type="entry name" value="GLYCOSYL TRANSFERASE-RELATED"/>
    <property type="match status" value="1"/>
</dbReference>
<reference evidence="3" key="1">
    <citation type="submission" date="2011-10" db="EMBL/GenBank/DDBJ databases">
        <title>The complete genome of chromosome of Thermovirga lienii DSM 17291.</title>
        <authorList>
            <consortium name="US DOE Joint Genome Institute (JGI-PGF)"/>
            <person name="Lucas S."/>
            <person name="Copeland A."/>
            <person name="Lapidus A."/>
            <person name="Glavina del Rio T."/>
            <person name="Dalin E."/>
            <person name="Tice H."/>
            <person name="Bruce D."/>
            <person name="Goodwin L."/>
            <person name="Pitluck S."/>
            <person name="Peters L."/>
            <person name="Mikhailova N."/>
            <person name="Saunders E."/>
            <person name="Kyrpides N."/>
            <person name="Mavromatis K."/>
            <person name="Ivanova N."/>
            <person name="Last F.I."/>
            <person name="Brettin T."/>
            <person name="Detter J.C."/>
            <person name="Han C."/>
            <person name="Larimer F."/>
            <person name="Land M."/>
            <person name="Hauser L."/>
            <person name="Markowitz V."/>
            <person name="Cheng J.-F."/>
            <person name="Hugenholtz P."/>
            <person name="Woyke T."/>
            <person name="Wu D."/>
            <person name="Spring S."/>
            <person name="Schroeder M."/>
            <person name="Brambilla E.-M."/>
            <person name="Klenk H.-P."/>
            <person name="Eisen J.A."/>
        </authorList>
    </citation>
    <scope>NUCLEOTIDE SEQUENCE [LARGE SCALE GENOMIC DNA]</scope>
    <source>
        <strain evidence="3">ATCC BAA-1197 / DSM 17291 / Cas60314</strain>
    </source>
</reference>
<feature type="domain" description="NodB homology" evidence="1">
    <location>
        <begin position="58"/>
        <end position="251"/>
    </location>
</feature>
<dbReference type="InterPro" id="IPR011330">
    <property type="entry name" value="Glyco_hydro/deAcase_b/a-brl"/>
</dbReference>
<name>G7V8N9_THELD</name>
<evidence type="ECO:0000259" key="1">
    <source>
        <dbReference type="PROSITE" id="PS51677"/>
    </source>
</evidence>
<dbReference type="AlphaFoldDB" id="G7V8N9"/>
<dbReference type="PANTHER" id="PTHR10587:SF134">
    <property type="entry name" value="SECRETED PROTEIN"/>
    <property type="match status" value="1"/>
</dbReference>
<dbReference type="CDD" id="cd10955">
    <property type="entry name" value="CE4_BH0857_like"/>
    <property type="match status" value="1"/>
</dbReference>
<sequence>MLSVVGAFVFGVELLKTEAGRNAPLPLEEINKRYGNLTPKFWGQDVPGVVTRFDPSGLQVALTLDACGGKGGSGYDRELVDFLVENNIKATLFLNARWIRDNPDEAKNLEKNPLFLIANHGFRHKPCSVNGKEAYGIKGTSSVREVWEEVEKGARAIEKLTGTRPGFYRSGTNYYDDVAVQIVYDLGMKPVGYSILGDGGATFSSKKVTEAVSKARPGDVIICHMNHPEGETAEGLKLAIPILLEKGYTFVRLDEVIN</sequence>
<dbReference type="Pfam" id="PF01522">
    <property type="entry name" value="Polysacc_deac_1"/>
    <property type="match status" value="1"/>
</dbReference>
<dbReference type="InterPro" id="IPR002509">
    <property type="entry name" value="NODB_dom"/>
</dbReference>
<organism evidence="2 3">
    <name type="scientific">Thermovirga lienii (strain ATCC BAA-1197 / DSM 17291 / Cas60314)</name>
    <dbReference type="NCBI Taxonomy" id="580340"/>
    <lineage>
        <taxon>Bacteria</taxon>
        <taxon>Thermotogati</taxon>
        <taxon>Synergistota</taxon>
        <taxon>Synergistia</taxon>
        <taxon>Synergistales</taxon>
        <taxon>Thermovirgaceae</taxon>
        <taxon>Thermovirga</taxon>
    </lineage>
</organism>
<dbReference type="SUPFAM" id="SSF88713">
    <property type="entry name" value="Glycoside hydrolase/deacetylase"/>
    <property type="match status" value="1"/>
</dbReference>
<dbReference type="Proteomes" id="UP000005868">
    <property type="component" value="Chromosome"/>
</dbReference>
<dbReference type="STRING" id="580340.Tlie_1779"/>
<gene>
    <name evidence="2" type="ordered locus">Tlie_1779</name>
</gene>
<protein>
    <submittedName>
        <fullName evidence="2">Polysaccharide deacetylase</fullName>
    </submittedName>
</protein>
<evidence type="ECO:0000313" key="2">
    <source>
        <dbReference type="EMBL" id="AER67500.1"/>
    </source>
</evidence>
<dbReference type="PROSITE" id="PS51677">
    <property type="entry name" value="NODB"/>
    <property type="match status" value="1"/>
</dbReference>
<dbReference type="HOGENOM" id="CLU_021264_4_0_0"/>
<dbReference type="InterPro" id="IPR050248">
    <property type="entry name" value="Polysacc_deacetylase_ArnD"/>
</dbReference>
<evidence type="ECO:0000313" key="3">
    <source>
        <dbReference type="Proteomes" id="UP000005868"/>
    </source>
</evidence>
<dbReference type="EMBL" id="CP003096">
    <property type="protein sequence ID" value="AER67500.1"/>
    <property type="molecule type" value="Genomic_DNA"/>
</dbReference>
<dbReference type="eggNOG" id="COG0726">
    <property type="taxonomic scope" value="Bacteria"/>
</dbReference>
<dbReference type="KEGG" id="tli:Tlie_1779"/>